<evidence type="ECO:0000259" key="2">
    <source>
        <dbReference type="PROSITE" id="PS50943"/>
    </source>
</evidence>
<dbReference type="SMART" id="SM00530">
    <property type="entry name" value="HTH_XRE"/>
    <property type="match status" value="1"/>
</dbReference>
<keyword evidence="1" id="KW-0238">DNA-binding</keyword>
<proteinExistence type="predicted"/>
<evidence type="ECO:0000256" key="1">
    <source>
        <dbReference type="ARBA" id="ARBA00023125"/>
    </source>
</evidence>
<dbReference type="Gene3D" id="1.10.260.40">
    <property type="entry name" value="lambda repressor-like DNA-binding domains"/>
    <property type="match status" value="1"/>
</dbReference>
<dbReference type="PANTHER" id="PTHR46797">
    <property type="entry name" value="HTH-TYPE TRANSCRIPTIONAL REGULATOR"/>
    <property type="match status" value="1"/>
</dbReference>
<evidence type="ECO:0000313" key="4">
    <source>
        <dbReference type="Proteomes" id="UP001596512"/>
    </source>
</evidence>
<dbReference type="Pfam" id="PF01381">
    <property type="entry name" value="HTH_3"/>
    <property type="match status" value="1"/>
</dbReference>
<accession>A0ABW2THI7</accession>
<dbReference type="InterPro" id="IPR010982">
    <property type="entry name" value="Lambda_DNA-bd_dom_sf"/>
</dbReference>
<sequence>MDQKSNIIGDFVRRKRIAANLEQQDLAAKAGIASSTLSRIENGPTVPTAAVLIKVAKALDADLMELFAELGLVTGRSLPELQEYLTVKYGCSQEMAAHLARHVEADLAL</sequence>
<feature type="domain" description="HTH cro/C1-type" evidence="2">
    <location>
        <begin position="12"/>
        <end position="66"/>
    </location>
</feature>
<dbReference type="Proteomes" id="UP001596512">
    <property type="component" value="Unassembled WGS sequence"/>
</dbReference>
<comment type="caution">
    <text evidence="3">The sequence shown here is derived from an EMBL/GenBank/DDBJ whole genome shotgun (WGS) entry which is preliminary data.</text>
</comment>
<dbReference type="PROSITE" id="PS50943">
    <property type="entry name" value="HTH_CROC1"/>
    <property type="match status" value="1"/>
</dbReference>
<name>A0ABW2THI7_9PSEU</name>
<dbReference type="CDD" id="cd00093">
    <property type="entry name" value="HTH_XRE"/>
    <property type="match status" value="1"/>
</dbReference>
<reference evidence="4" key="1">
    <citation type="journal article" date="2019" name="Int. J. Syst. Evol. Microbiol.">
        <title>The Global Catalogue of Microorganisms (GCM) 10K type strain sequencing project: providing services to taxonomists for standard genome sequencing and annotation.</title>
        <authorList>
            <consortium name="The Broad Institute Genomics Platform"/>
            <consortium name="The Broad Institute Genome Sequencing Center for Infectious Disease"/>
            <person name="Wu L."/>
            <person name="Ma J."/>
        </authorList>
    </citation>
    <scope>NUCLEOTIDE SEQUENCE [LARGE SCALE GENOMIC DNA]</scope>
    <source>
        <strain evidence="4">JCM 17695</strain>
    </source>
</reference>
<protein>
    <submittedName>
        <fullName evidence="3">Helix-turn-helix domain-containing protein</fullName>
    </submittedName>
</protein>
<dbReference type="InterPro" id="IPR050807">
    <property type="entry name" value="TransReg_Diox_bact_type"/>
</dbReference>
<dbReference type="InterPro" id="IPR001387">
    <property type="entry name" value="Cro/C1-type_HTH"/>
</dbReference>
<dbReference type="EMBL" id="JBHTEY010000004">
    <property type="protein sequence ID" value="MFC7613222.1"/>
    <property type="molecule type" value="Genomic_DNA"/>
</dbReference>
<organism evidence="3 4">
    <name type="scientific">Actinokineospora soli</name>
    <dbReference type="NCBI Taxonomy" id="1048753"/>
    <lineage>
        <taxon>Bacteria</taxon>
        <taxon>Bacillati</taxon>
        <taxon>Actinomycetota</taxon>
        <taxon>Actinomycetes</taxon>
        <taxon>Pseudonocardiales</taxon>
        <taxon>Pseudonocardiaceae</taxon>
        <taxon>Actinokineospora</taxon>
    </lineage>
</organism>
<gene>
    <name evidence="3" type="ORF">ACFQV2_05980</name>
</gene>
<dbReference type="PANTHER" id="PTHR46797:SF1">
    <property type="entry name" value="METHYLPHOSPHONATE SYNTHASE"/>
    <property type="match status" value="1"/>
</dbReference>
<keyword evidence="4" id="KW-1185">Reference proteome</keyword>
<evidence type="ECO:0000313" key="3">
    <source>
        <dbReference type="EMBL" id="MFC7613222.1"/>
    </source>
</evidence>
<dbReference type="SUPFAM" id="SSF47413">
    <property type="entry name" value="lambda repressor-like DNA-binding domains"/>
    <property type="match status" value="1"/>
</dbReference>